<keyword evidence="4" id="KW-1003">Cell membrane</keyword>
<dbReference type="AlphaFoldDB" id="A0AAU8BYR6"/>
<protein>
    <recommendedName>
        <fullName evidence="16">C4-dicarboxylate transport sensor protein DctB</fullName>
        <ecNumber evidence="3">2.7.13.3</ecNumber>
    </recommendedName>
</protein>
<dbReference type="Pfam" id="PF02518">
    <property type="entry name" value="HATPase_c"/>
    <property type="match status" value="1"/>
</dbReference>
<feature type="domain" description="Histidine kinase" evidence="18">
    <location>
        <begin position="368"/>
        <end position="589"/>
    </location>
</feature>
<dbReference type="PIRSF" id="PIRSF036431">
    <property type="entry name" value="STHK_DctB"/>
    <property type="match status" value="1"/>
</dbReference>
<name>A0AAU8BYR6_9RHOB</name>
<proteinExistence type="predicted"/>
<keyword evidence="13" id="KW-0902">Two-component regulatory system</keyword>
<dbReference type="EC" id="2.7.13.3" evidence="3"/>
<evidence type="ECO:0000256" key="14">
    <source>
        <dbReference type="ARBA" id="ARBA00023136"/>
    </source>
</evidence>
<dbReference type="Gene3D" id="1.10.287.130">
    <property type="match status" value="1"/>
</dbReference>
<dbReference type="InterPro" id="IPR003661">
    <property type="entry name" value="HisK_dim/P_dom"/>
</dbReference>
<dbReference type="Pfam" id="PF00512">
    <property type="entry name" value="HisKA"/>
    <property type="match status" value="1"/>
</dbReference>
<keyword evidence="12" id="KW-1133">Transmembrane helix</keyword>
<dbReference type="InterPro" id="IPR004358">
    <property type="entry name" value="Sig_transdc_His_kin-like_C"/>
</dbReference>
<reference evidence="19" key="2">
    <citation type="submission" date="2024-06" db="EMBL/GenBank/DDBJ databases">
        <authorList>
            <person name="Deng Y."/>
        </authorList>
    </citation>
    <scope>NUCLEOTIDE SEQUENCE</scope>
    <source>
        <strain evidence="19">TCYB15</strain>
    </source>
</reference>
<comment type="subcellular location">
    <subcellularLocation>
        <location evidence="2">Cell inner membrane</location>
        <topology evidence="2">Multi-pass membrane protein</topology>
    </subcellularLocation>
</comment>
<dbReference type="KEGG" id="suly:ABM428_08155"/>
<evidence type="ECO:0000259" key="18">
    <source>
        <dbReference type="PROSITE" id="PS50109"/>
    </source>
</evidence>
<dbReference type="CDD" id="cd00082">
    <property type="entry name" value="HisKA"/>
    <property type="match status" value="1"/>
</dbReference>
<dbReference type="SUPFAM" id="SSF47384">
    <property type="entry name" value="Homodimeric domain of signal transducing histidine kinase"/>
    <property type="match status" value="1"/>
</dbReference>
<dbReference type="PANTHER" id="PTHR43065:SF46">
    <property type="entry name" value="C4-DICARBOXYLATE TRANSPORT SENSOR PROTEIN DCTB"/>
    <property type="match status" value="1"/>
</dbReference>
<keyword evidence="6" id="KW-0597">Phosphoprotein</keyword>
<dbReference type="GO" id="GO:0000155">
    <property type="term" value="F:phosphorelay sensor kinase activity"/>
    <property type="evidence" value="ECO:0007669"/>
    <property type="project" value="InterPro"/>
</dbReference>
<evidence type="ECO:0000256" key="8">
    <source>
        <dbReference type="ARBA" id="ARBA00022692"/>
    </source>
</evidence>
<dbReference type="EMBL" id="CP159193">
    <property type="protein sequence ID" value="XCF09079.1"/>
    <property type="molecule type" value="Genomic_DNA"/>
</dbReference>
<keyword evidence="14" id="KW-0472">Membrane</keyword>
<evidence type="ECO:0000256" key="2">
    <source>
        <dbReference type="ARBA" id="ARBA00004429"/>
    </source>
</evidence>
<evidence type="ECO:0000256" key="4">
    <source>
        <dbReference type="ARBA" id="ARBA00022475"/>
    </source>
</evidence>
<dbReference type="InterPro" id="IPR036890">
    <property type="entry name" value="HATPase_C_sf"/>
</dbReference>
<keyword evidence="7" id="KW-0808">Transferase</keyword>
<evidence type="ECO:0000256" key="6">
    <source>
        <dbReference type="ARBA" id="ARBA00022553"/>
    </source>
</evidence>
<keyword evidence="8" id="KW-0812">Transmembrane</keyword>
<keyword evidence="9" id="KW-0547">Nucleotide-binding</keyword>
<evidence type="ECO:0000256" key="7">
    <source>
        <dbReference type="ARBA" id="ARBA00022679"/>
    </source>
</evidence>
<dbReference type="PROSITE" id="PS50109">
    <property type="entry name" value="HIS_KIN"/>
    <property type="match status" value="1"/>
</dbReference>
<accession>A0AAU8BYR6</accession>
<dbReference type="InterPro" id="IPR029151">
    <property type="entry name" value="Sensor-like_sf"/>
</dbReference>
<comment type="function">
    <text evidence="15">Member of the two-component regulatory system DctB/DctD involved in the transport of C4-dicarboxylates. DctB functions as a membrane-associated protein kinase that phosphorylates DctD in response to environmental signals.</text>
</comment>
<evidence type="ECO:0000256" key="11">
    <source>
        <dbReference type="ARBA" id="ARBA00022840"/>
    </source>
</evidence>
<keyword evidence="11 19" id="KW-0067">ATP-binding</keyword>
<dbReference type="PRINTS" id="PR00344">
    <property type="entry name" value="BCTRLSENSOR"/>
</dbReference>
<dbReference type="SMART" id="SM00387">
    <property type="entry name" value="HATPase_c"/>
    <property type="match status" value="1"/>
</dbReference>
<keyword evidence="5" id="KW-0997">Cell inner membrane</keyword>
<evidence type="ECO:0000256" key="3">
    <source>
        <dbReference type="ARBA" id="ARBA00012438"/>
    </source>
</evidence>
<dbReference type="InterPro" id="IPR036097">
    <property type="entry name" value="HisK_dim/P_sf"/>
</dbReference>
<evidence type="ECO:0000256" key="12">
    <source>
        <dbReference type="ARBA" id="ARBA00022989"/>
    </source>
</evidence>
<dbReference type="GO" id="GO:0005886">
    <property type="term" value="C:plasma membrane"/>
    <property type="evidence" value="ECO:0007669"/>
    <property type="project" value="UniProtKB-SubCell"/>
</dbReference>
<evidence type="ECO:0000256" key="9">
    <source>
        <dbReference type="ARBA" id="ARBA00022741"/>
    </source>
</evidence>
<evidence type="ECO:0000256" key="15">
    <source>
        <dbReference type="ARBA" id="ARBA00059004"/>
    </source>
</evidence>
<keyword evidence="10" id="KW-0418">Kinase</keyword>
<dbReference type="InterPro" id="IPR003594">
    <property type="entry name" value="HATPase_dom"/>
</dbReference>
<evidence type="ECO:0000256" key="1">
    <source>
        <dbReference type="ARBA" id="ARBA00000085"/>
    </source>
</evidence>
<sequence length="596" mass="64237">MTSGMRRRVATFVLFLITVSVLSGGVWRYAYLQGLDQLRARGQADLSLVSDRLVGQLQRYRDLAVFLADHPQVAQVLDRRPAVEAQAFLQEVADKTTALDVQVLDRSGDVIVAALGAEAVRVPRADQRFVQRALRGALGWGHGPAAPLTDRAYFHAAPVFAPDGQVRGAVVVSTDLNGIDYDWRGSNPAAFFTDTDGVVQIANRSELLFWARPRAAQGLVPPDGAALDFAVSDVRGHEIWHMGWGPYLPDAALHLTRALPVVGMTGEVLLDIEGAQRLARAQAAAVAALCLAFGALLFLATERRRALSEANAALERQVAKRTAALNASNTELRREATEREEAQAALRRAQADLVQAGKLSALGQMSAGISHELNQPLMAIRSFAENAVQFLERDRPDRTAENLTRISQMADRMARIIQNLRAFARQESVPQTRVDVTRVVASAVELTQSYLRDAGVTLDYQPANAPVWVRGGEVRLGQVFVNLITNAVDAMSSSDTKRLSITIDPADPVRVQFRDTGPGIEMPDKVFDPFYTTKSVGKTVGGGAEGAMGGMGLGLSISYGIVQSFGGGIRGTNLDAGGAMFSVTLERADTDEEGQA</sequence>
<dbReference type="PANTHER" id="PTHR43065">
    <property type="entry name" value="SENSOR HISTIDINE KINASE"/>
    <property type="match status" value="1"/>
</dbReference>
<evidence type="ECO:0000256" key="17">
    <source>
        <dbReference type="SAM" id="Coils"/>
    </source>
</evidence>
<evidence type="ECO:0000256" key="16">
    <source>
        <dbReference type="ARBA" id="ARBA00073143"/>
    </source>
</evidence>
<dbReference type="GO" id="GO:0005524">
    <property type="term" value="F:ATP binding"/>
    <property type="evidence" value="ECO:0007669"/>
    <property type="project" value="UniProtKB-KW"/>
</dbReference>
<evidence type="ECO:0000256" key="5">
    <source>
        <dbReference type="ARBA" id="ARBA00022519"/>
    </source>
</evidence>
<feature type="coiled-coil region" evidence="17">
    <location>
        <begin position="325"/>
        <end position="359"/>
    </location>
</feature>
<gene>
    <name evidence="19" type="ORF">ABM428_08155</name>
</gene>
<reference evidence="19" key="1">
    <citation type="journal article" date="2020" name="Int. J. Syst. Evol. Microbiol.">
        <title>Notification of changes in taxonomic opinion previously published outside the IJSEM.</title>
        <authorList>
            <person name="Oren A."/>
            <person name="Garrity G."/>
        </authorList>
    </citation>
    <scope>NUCLEOTIDE SEQUENCE</scope>
    <source>
        <strain evidence="19">TCYB15</strain>
    </source>
</reference>
<dbReference type="Gene3D" id="3.30.565.10">
    <property type="entry name" value="Histidine kinase-like ATPase, C-terminal domain"/>
    <property type="match status" value="1"/>
</dbReference>
<dbReference type="InterPro" id="IPR017055">
    <property type="entry name" value="Sig_transdc_His_kinase_DctB"/>
</dbReference>
<evidence type="ECO:0000313" key="19">
    <source>
        <dbReference type="EMBL" id="XCF09079.1"/>
    </source>
</evidence>
<keyword evidence="17" id="KW-0175">Coiled coil</keyword>
<dbReference type="FunFam" id="1.10.287.130:FF:000049">
    <property type="entry name" value="C4-dicarboxylate transport sensor protein DctB"/>
    <property type="match status" value="1"/>
</dbReference>
<evidence type="ECO:0000256" key="13">
    <source>
        <dbReference type="ARBA" id="ARBA00023012"/>
    </source>
</evidence>
<evidence type="ECO:0000256" key="10">
    <source>
        <dbReference type="ARBA" id="ARBA00022777"/>
    </source>
</evidence>
<organism evidence="19">
    <name type="scientific">Sulfitobacter sp. TCYB15</name>
    <dbReference type="NCBI Taxonomy" id="3229275"/>
    <lineage>
        <taxon>Bacteria</taxon>
        <taxon>Pseudomonadati</taxon>
        <taxon>Pseudomonadota</taxon>
        <taxon>Alphaproteobacteria</taxon>
        <taxon>Rhodobacterales</taxon>
        <taxon>Roseobacteraceae</taxon>
        <taxon>Sulfitobacter</taxon>
    </lineage>
</organism>
<dbReference type="SMART" id="SM00388">
    <property type="entry name" value="HisKA"/>
    <property type="match status" value="1"/>
</dbReference>
<dbReference type="Gene3D" id="3.30.450.20">
    <property type="entry name" value="PAS domain"/>
    <property type="match status" value="1"/>
</dbReference>
<comment type="catalytic activity">
    <reaction evidence="1">
        <text>ATP + protein L-histidine = ADP + protein N-phospho-L-histidine.</text>
        <dbReference type="EC" id="2.7.13.3"/>
    </reaction>
</comment>
<dbReference type="SUPFAM" id="SSF103190">
    <property type="entry name" value="Sensory domain-like"/>
    <property type="match status" value="1"/>
</dbReference>
<dbReference type="InterPro" id="IPR005467">
    <property type="entry name" value="His_kinase_dom"/>
</dbReference>
<dbReference type="SUPFAM" id="SSF55874">
    <property type="entry name" value="ATPase domain of HSP90 chaperone/DNA topoisomerase II/histidine kinase"/>
    <property type="match status" value="1"/>
</dbReference>